<accession>A0AAV7VJ27</accession>
<feature type="non-terminal residue" evidence="1">
    <location>
        <position position="84"/>
    </location>
</feature>
<gene>
    <name evidence="1" type="ORF">NDU88_005135</name>
</gene>
<protein>
    <submittedName>
        <fullName evidence="1">Uncharacterized protein</fullName>
    </submittedName>
</protein>
<name>A0AAV7VJ27_PLEWA</name>
<reference evidence="1" key="1">
    <citation type="journal article" date="2022" name="bioRxiv">
        <title>Sequencing and chromosome-scale assembly of the giantPleurodeles waltlgenome.</title>
        <authorList>
            <person name="Brown T."/>
            <person name="Elewa A."/>
            <person name="Iarovenko S."/>
            <person name="Subramanian E."/>
            <person name="Araus A.J."/>
            <person name="Petzold A."/>
            <person name="Susuki M."/>
            <person name="Suzuki K.-i.T."/>
            <person name="Hayashi T."/>
            <person name="Toyoda A."/>
            <person name="Oliveira C."/>
            <person name="Osipova E."/>
            <person name="Leigh N.D."/>
            <person name="Simon A."/>
            <person name="Yun M.H."/>
        </authorList>
    </citation>
    <scope>NUCLEOTIDE SEQUENCE</scope>
    <source>
        <strain evidence="1">20211129_DDA</strain>
        <tissue evidence="1">Liver</tissue>
    </source>
</reference>
<dbReference type="AlphaFoldDB" id="A0AAV7VJ27"/>
<dbReference type="EMBL" id="JANPWB010000003">
    <property type="protein sequence ID" value="KAJ1201322.1"/>
    <property type="molecule type" value="Genomic_DNA"/>
</dbReference>
<evidence type="ECO:0000313" key="2">
    <source>
        <dbReference type="Proteomes" id="UP001066276"/>
    </source>
</evidence>
<comment type="caution">
    <text evidence="1">The sequence shown here is derived from an EMBL/GenBank/DDBJ whole genome shotgun (WGS) entry which is preliminary data.</text>
</comment>
<feature type="non-terminal residue" evidence="1">
    <location>
        <position position="1"/>
    </location>
</feature>
<keyword evidence="2" id="KW-1185">Reference proteome</keyword>
<organism evidence="1 2">
    <name type="scientific">Pleurodeles waltl</name>
    <name type="common">Iberian ribbed newt</name>
    <dbReference type="NCBI Taxonomy" id="8319"/>
    <lineage>
        <taxon>Eukaryota</taxon>
        <taxon>Metazoa</taxon>
        <taxon>Chordata</taxon>
        <taxon>Craniata</taxon>
        <taxon>Vertebrata</taxon>
        <taxon>Euteleostomi</taxon>
        <taxon>Amphibia</taxon>
        <taxon>Batrachia</taxon>
        <taxon>Caudata</taxon>
        <taxon>Salamandroidea</taxon>
        <taxon>Salamandridae</taxon>
        <taxon>Pleurodelinae</taxon>
        <taxon>Pleurodeles</taxon>
    </lineage>
</organism>
<evidence type="ECO:0000313" key="1">
    <source>
        <dbReference type="EMBL" id="KAJ1201322.1"/>
    </source>
</evidence>
<dbReference type="Proteomes" id="UP001066276">
    <property type="component" value="Chromosome 2_1"/>
</dbReference>
<sequence length="84" mass="10037">KYIDEVMCQLNNTQFYKVTTKEVYTNSIVGIWQLLMEWKDKGLLLWEEYCFLKRDFPKLPVLYILPKIHKNRTNPPGRPIVSSC</sequence>
<proteinExistence type="predicted"/>